<reference evidence="1 2" key="1">
    <citation type="journal article" date="2019" name="Commun. Biol.">
        <title>The bagworm genome reveals a unique fibroin gene that provides high tensile strength.</title>
        <authorList>
            <person name="Kono N."/>
            <person name="Nakamura H."/>
            <person name="Ohtoshi R."/>
            <person name="Tomita M."/>
            <person name="Numata K."/>
            <person name="Arakawa K."/>
        </authorList>
    </citation>
    <scope>NUCLEOTIDE SEQUENCE [LARGE SCALE GENOMIC DNA]</scope>
</reference>
<dbReference type="Proteomes" id="UP000299102">
    <property type="component" value="Unassembled WGS sequence"/>
</dbReference>
<organism evidence="1 2">
    <name type="scientific">Eumeta variegata</name>
    <name type="common">Bagworm moth</name>
    <name type="synonym">Eumeta japonica</name>
    <dbReference type="NCBI Taxonomy" id="151549"/>
    <lineage>
        <taxon>Eukaryota</taxon>
        <taxon>Metazoa</taxon>
        <taxon>Ecdysozoa</taxon>
        <taxon>Arthropoda</taxon>
        <taxon>Hexapoda</taxon>
        <taxon>Insecta</taxon>
        <taxon>Pterygota</taxon>
        <taxon>Neoptera</taxon>
        <taxon>Endopterygota</taxon>
        <taxon>Lepidoptera</taxon>
        <taxon>Glossata</taxon>
        <taxon>Ditrysia</taxon>
        <taxon>Tineoidea</taxon>
        <taxon>Psychidae</taxon>
        <taxon>Oiketicinae</taxon>
        <taxon>Eumeta</taxon>
    </lineage>
</organism>
<comment type="caution">
    <text evidence="1">The sequence shown here is derived from an EMBL/GenBank/DDBJ whole genome shotgun (WGS) entry which is preliminary data.</text>
</comment>
<gene>
    <name evidence="1" type="ORF">EVAR_23892_1</name>
</gene>
<accession>A0A4C1V4H2</accession>
<proteinExistence type="predicted"/>
<keyword evidence="2" id="KW-1185">Reference proteome</keyword>
<dbReference type="AlphaFoldDB" id="A0A4C1V4H2"/>
<evidence type="ECO:0000313" key="1">
    <source>
        <dbReference type="EMBL" id="GBP33489.1"/>
    </source>
</evidence>
<protein>
    <submittedName>
        <fullName evidence="1">Uncharacterized protein</fullName>
    </submittedName>
</protein>
<dbReference type="EMBL" id="BGZK01000274">
    <property type="protein sequence ID" value="GBP33489.1"/>
    <property type="molecule type" value="Genomic_DNA"/>
</dbReference>
<sequence length="108" mass="12562">MRRGEPRRSMRYDRESVYRAHVALMLEVYEVYGHVPSIGMYAAYMCSRCVIYKLQRNWCIRRSCTLTTTCEARAVINGLHIQTLSIILPTHRKNPYSEATVKNLADCC</sequence>
<name>A0A4C1V4H2_EUMVA</name>
<evidence type="ECO:0000313" key="2">
    <source>
        <dbReference type="Proteomes" id="UP000299102"/>
    </source>
</evidence>